<comment type="caution">
    <text evidence="1">The sequence shown here is derived from an EMBL/GenBank/DDBJ whole genome shotgun (WGS) entry which is preliminary data.</text>
</comment>
<reference evidence="1 2" key="1">
    <citation type="submission" date="2020-04" db="EMBL/GenBank/DDBJ databases">
        <title>Molecular characterization of pseudomonads from Agaricus bisporus reveal novel blotch 2 pathogens in Western Europe.</title>
        <authorList>
            <person name="Taparia T."/>
            <person name="Krijger M."/>
            <person name="Haynes E."/>
            <person name="Elpinstone J.G."/>
            <person name="Noble R."/>
            <person name="Van Der Wolf J."/>
        </authorList>
    </citation>
    <scope>NUCLEOTIDE SEQUENCE [LARGE SCALE GENOMIC DNA]</scope>
    <source>
        <strain evidence="1 2">P7774</strain>
    </source>
</reference>
<sequence length="299" mass="34238">MDMMRFNDLHLRLYNEARQGKEEALLSEFYALWCEAEKGGDDRGTLLAEADNCLQQIADSDLFTLAACEWLGKRAHRSISKALMYQVSVRHLQCLHLLKFDLTDAPESSAVAVASRMCVLTAPVSVVLGWVLSLYDARPFSGKVTRMTTRLIDFLVAEYPVTCKRLLEAEHSPFAHSEVAQAALERLVTEAAELDALPGLVELRMSSDMRHSLRYLRRDENRSMMEQVRENSLFDLITTTQHFKYSNSVAMEYVTDREPNDAIIPMFTEEMSIELPQTWITDPIRYAQIMMNLWRASDE</sequence>
<proteinExistence type="predicted"/>
<dbReference type="RefSeq" id="WP_177062157.1">
    <property type="nucleotide sequence ID" value="NZ_JACARY010000088.1"/>
</dbReference>
<gene>
    <name evidence="1" type="ORF">HX871_30490</name>
</gene>
<keyword evidence="2" id="KW-1185">Reference proteome</keyword>
<organism evidence="1 2">
    <name type="scientific">Pseudomonas reactans</name>
    <dbReference type="NCBI Taxonomy" id="117680"/>
    <lineage>
        <taxon>Bacteria</taxon>
        <taxon>Pseudomonadati</taxon>
        <taxon>Pseudomonadota</taxon>
        <taxon>Gammaproteobacteria</taxon>
        <taxon>Pseudomonadales</taxon>
        <taxon>Pseudomonadaceae</taxon>
        <taxon>Pseudomonas</taxon>
    </lineage>
</organism>
<protein>
    <recommendedName>
        <fullName evidence="3">Immunity protein 49</fullName>
    </recommendedName>
</protein>
<name>A0ABX2R457_9PSED</name>
<evidence type="ECO:0000313" key="2">
    <source>
        <dbReference type="Proteomes" id="UP000572863"/>
    </source>
</evidence>
<dbReference type="EMBL" id="JACARY010000088">
    <property type="protein sequence ID" value="NWD98753.1"/>
    <property type="molecule type" value="Genomic_DNA"/>
</dbReference>
<evidence type="ECO:0008006" key="3">
    <source>
        <dbReference type="Google" id="ProtNLM"/>
    </source>
</evidence>
<evidence type="ECO:0000313" key="1">
    <source>
        <dbReference type="EMBL" id="NWD98753.1"/>
    </source>
</evidence>
<dbReference type="Proteomes" id="UP000572863">
    <property type="component" value="Unassembled WGS sequence"/>
</dbReference>
<accession>A0ABX2R457</accession>